<dbReference type="AlphaFoldDB" id="A0A9N9JFB4"/>
<dbReference type="OrthoDB" id="2383838at2759"/>
<dbReference type="EMBL" id="CAJVPQ010030386">
    <property type="protein sequence ID" value="CAG8776701.1"/>
    <property type="molecule type" value="Genomic_DNA"/>
</dbReference>
<gene>
    <name evidence="1" type="ORF">FCALED_LOCUS17870</name>
</gene>
<evidence type="ECO:0000313" key="1">
    <source>
        <dbReference type="EMBL" id="CAG8776701.1"/>
    </source>
</evidence>
<sequence>SKIKGFTSIMNGEIANFELSTFNEFVSSYQITTLLASEVLDAFNEFLPALNRFFDIWKDLMECDLNSSTIFIKWYGSAVISSGDTIRAISDWYCQSIFDNISINMDSNEIENYITYDRMCFRK</sequence>
<feature type="non-terminal residue" evidence="1">
    <location>
        <position position="123"/>
    </location>
</feature>
<feature type="non-terminal residue" evidence="1">
    <location>
        <position position="1"/>
    </location>
</feature>
<protein>
    <submittedName>
        <fullName evidence="1">7726_t:CDS:1</fullName>
    </submittedName>
</protein>
<name>A0A9N9JFB4_9GLOM</name>
<reference evidence="1" key="1">
    <citation type="submission" date="2021-06" db="EMBL/GenBank/DDBJ databases">
        <authorList>
            <person name="Kallberg Y."/>
            <person name="Tangrot J."/>
            <person name="Rosling A."/>
        </authorList>
    </citation>
    <scope>NUCLEOTIDE SEQUENCE</scope>
    <source>
        <strain evidence="1">UK204</strain>
    </source>
</reference>
<dbReference type="Proteomes" id="UP000789570">
    <property type="component" value="Unassembled WGS sequence"/>
</dbReference>
<evidence type="ECO:0000313" key="2">
    <source>
        <dbReference type="Proteomes" id="UP000789570"/>
    </source>
</evidence>
<comment type="caution">
    <text evidence="1">The sequence shown here is derived from an EMBL/GenBank/DDBJ whole genome shotgun (WGS) entry which is preliminary data.</text>
</comment>
<proteinExistence type="predicted"/>
<organism evidence="1 2">
    <name type="scientific">Funneliformis caledonium</name>
    <dbReference type="NCBI Taxonomy" id="1117310"/>
    <lineage>
        <taxon>Eukaryota</taxon>
        <taxon>Fungi</taxon>
        <taxon>Fungi incertae sedis</taxon>
        <taxon>Mucoromycota</taxon>
        <taxon>Glomeromycotina</taxon>
        <taxon>Glomeromycetes</taxon>
        <taxon>Glomerales</taxon>
        <taxon>Glomeraceae</taxon>
        <taxon>Funneliformis</taxon>
    </lineage>
</organism>
<keyword evidence="2" id="KW-1185">Reference proteome</keyword>
<accession>A0A9N9JFB4</accession>